<gene>
    <name evidence="2" type="ORF">Q5H93_15150</name>
</gene>
<evidence type="ECO:0000313" key="3">
    <source>
        <dbReference type="Proteomes" id="UP001176429"/>
    </source>
</evidence>
<protein>
    <submittedName>
        <fullName evidence="2">Alpha/beta hydrolase-fold protein</fullName>
    </submittedName>
</protein>
<name>A0ABT9BCT6_9BACT</name>
<dbReference type="Gene3D" id="1.20.120.450">
    <property type="entry name" value="dinb family like domain"/>
    <property type="match status" value="1"/>
</dbReference>
<comment type="caution">
    <text evidence="2">The sequence shown here is derived from an EMBL/GenBank/DDBJ whole genome shotgun (WGS) entry which is preliminary data.</text>
</comment>
<dbReference type="InterPro" id="IPR050583">
    <property type="entry name" value="Mycobacterial_A85_antigen"/>
</dbReference>
<reference evidence="2" key="1">
    <citation type="submission" date="2023-07" db="EMBL/GenBank/DDBJ databases">
        <authorList>
            <person name="Kim M.K."/>
        </authorList>
    </citation>
    <scope>NUCLEOTIDE SEQUENCE</scope>
    <source>
        <strain evidence="2">ASUV-10-1</strain>
    </source>
</reference>
<dbReference type="Proteomes" id="UP001176429">
    <property type="component" value="Unassembled WGS sequence"/>
</dbReference>
<dbReference type="PANTHER" id="PTHR48098">
    <property type="entry name" value="ENTEROCHELIN ESTERASE-RELATED"/>
    <property type="match status" value="1"/>
</dbReference>
<dbReference type="Pfam" id="PF12867">
    <property type="entry name" value="DinB_2"/>
    <property type="match status" value="1"/>
</dbReference>
<dbReference type="InterPro" id="IPR024775">
    <property type="entry name" value="DinB-like"/>
</dbReference>
<dbReference type="PANTHER" id="PTHR48098:SF6">
    <property type="entry name" value="FERRI-BACILLIBACTIN ESTERASE BESA"/>
    <property type="match status" value="1"/>
</dbReference>
<feature type="domain" description="DinB-like" evidence="1">
    <location>
        <begin position="383"/>
        <end position="516"/>
    </location>
</feature>
<dbReference type="SUPFAM" id="SSF53474">
    <property type="entry name" value="alpha/beta-Hydrolases"/>
    <property type="match status" value="1"/>
</dbReference>
<evidence type="ECO:0000259" key="1">
    <source>
        <dbReference type="Pfam" id="PF12867"/>
    </source>
</evidence>
<organism evidence="2 3">
    <name type="scientific">Hymenobacter aranciens</name>
    <dbReference type="NCBI Taxonomy" id="3063996"/>
    <lineage>
        <taxon>Bacteria</taxon>
        <taxon>Pseudomonadati</taxon>
        <taxon>Bacteroidota</taxon>
        <taxon>Cytophagia</taxon>
        <taxon>Cytophagales</taxon>
        <taxon>Hymenobacteraceae</taxon>
        <taxon>Hymenobacter</taxon>
    </lineage>
</organism>
<evidence type="ECO:0000313" key="2">
    <source>
        <dbReference type="EMBL" id="MDO7876080.1"/>
    </source>
</evidence>
<keyword evidence="2" id="KW-0378">Hydrolase</keyword>
<dbReference type="InterPro" id="IPR000801">
    <property type="entry name" value="Esterase-like"/>
</dbReference>
<dbReference type="Pfam" id="PF00756">
    <property type="entry name" value="Esterase"/>
    <property type="match status" value="1"/>
</dbReference>
<dbReference type="GO" id="GO:0016787">
    <property type="term" value="F:hydrolase activity"/>
    <property type="evidence" value="ECO:0007669"/>
    <property type="project" value="UniProtKB-KW"/>
</dbReference>
<accession>A0ABT9BCT6</accession>
<dbReference type="Gene3D" id="3.40.50.1820">
    <property type="entry name" value="alpha/beta hydrolase"/>
    <property type="match status" value="1"/>
</dbReference>
<proteinExistence type="predicted"/>
<dbReference type="InterPro" id="IPR034660">
    <property type="entry name" value="DinB/YfiT-like"/>
</dbReference>
<keyword evidence="3" id="KW-1185">Reference proteome</keyword>
<sequence>MLSTPTNEPLAAAVELRQEFLVSSHLGREVELSILLPAGWPSASAAAYPVLYLNDGQDLPRLHLVQTLDRLFSRHILQPFVLVAIHANEERMYEYGIAAQADYNDRGNKAAAYTRFVVDELLPFVQHTYKVSANPAEAVFAGFSLGGLTAFDLVWHHPELFARAGVFSGSFWWRSRGLDDGYTPADRIIHGLVGAKQPHATHQFWLQTGTLDERGDRNGNGVIDAIDDCLDLIELLVQQGLEPARQLRYVQLEGGHHHPDTWGRIMPDFLQWAFGAATAQPLARPLPVVRAQLDQMAELEPELVAVPAAAETAAHLLAVEAAVSTEILNIIAEPALEDECPEALPVLPIQPMSITRPTDGDYLPYYATYIDLVPADVDPRQLLHEQIAEIQAAFGNLTDEQALQVYAPGKWTSKQMLLHIIDTERVFAYRALRFARGDAQALAGFDENDYADNGGANVRSMSDLLAEYAAVRAATLALVNSFTPQQLQQRGTANNAGVTVNALLYILPGHERHHLNVFRERYLPVLGVA</sequence>
<dbReference type="InterPro" id="IPR029058">
    <property type="entry name" value="AB_hydrolase_fold"/>
</dbReference>
<dbReference type="SUPFAM" id="SSF109854">
    <property type="entry name" value="DinB/YfiT-like putative metalloenzymes"/>
    <property type="match status" value="1"/>
</dbReference>
<dbReference type="EMBL" id="JAUQSY010000009">
    <property type="protein sequence ID" value="MDO7876080.1"/>
    <property type="molecule type" value="Genomic_DNA"/>
</dbReference>